<organism evidence="1 2">
    <name type="scientific">Trifolium medium</name>
    <dbReference type="NCBI Taxonomy" id="97028"/>
    <lineage>
        <taxon>Eukaryota</taxon>
        <taxon>Viridiplantae</taxon>
        <taxon>Streptophyta</taxon>
        <taxon>Embryophyta</taxon>
        <taxon>Tracheophyta</taxon>
        <taxon>Spermatophyta</taxon>
        <taxon>Magnoliopsida</taxon>
        <taxon>eudicotyledons</taxon>
        <taxon>Gunneridae</taxon>
        <taxon>Pentapetalae</taxon>
        <taxon>rosids</taxon>
        <taxon>fabids</taxon>
        <taxon>Fabales</taxon>
        <taxon>Fabaceae</taxon>
        <taxon>Papilionoideae</taxon>
        <taxon>50 kb inversion clade</taxon>
        <taxon>NPAAA clade</taxon>
        <taxon>Hologalegina</taxon>
        <taxon>IRL clade</taxon>
        <taxon>Trifolieae</taxon>
        <taxon>Trifolium</taxon>
    </lineage>
</organism>
<reference evidence="1 2" key="1">
    <citation type="journal article" date="2018" name="Front. Plant Sci.">
        <title>Red Clover (Trifolium pratense) and Zigzag Clover (T. medium) - A Picture of Genomic Similarities and Differences.</title>
        <authorList>
            <person name="Dluhosova J."/>
            <person name="Istvanek J."/>
            <person name="Nedelnik J."/>
            <person name="Repkova J."/>
        </authorList>
    </citation>
    <scope>NUCLEOTIDE SEQUENCE [LARGE SCALE GENOMIC DNA]</scope>
    <source>
        <strain evidence="2">cv. 10/8</strain>
        <tissue evidence="1">Leaf</tissue>
    </source>
</reference>
<accession>A0A392SEE4</accession>
<dbReference type="Proteomes" id="UP000265520">
    <property type="component" value="Unassembled WGS sequence"/>
</dbReference>
<dbReference type="EMBL" id="LXQA010370764">
    <property type="protein sequence ID" value="MCI47313.1"/>
    <property type="molecule type" value="Genomic_DNA"/>
</dbReference>
<dbReference type="AlphaFoldDB" id="A0A392SEE4"/>
<protein>
    <submittedName>
        <fullName evidence="1">Uncharacterized protein</fullName>
    </submittedName>
</protein>
<keyword evidence="2" id="KW-1185">Reference proteome</keyword>
<feature type="non-terminal residue" evidence="1">
    <location>
        <position position="60"/>
    </location>
</feature>
<evidence type="ECO:0000313" key="1">
    <source>
        <dbReference type="EMBL" id="MCI47313.1"/>
    </source>
</evidence>
<sequence length="60" mass="6844">MGQWQSTKCSVSARRAGVVARRARTEYEEWNFLSIARRAGKMARRANKWKGKLRASVTCA</sequence>
<name>A0A392SEE4_9FABA</name>
<evidence type="ECO:0000313" key="2">
    <source>
        <dbReference type="Proteomes" id="UP000265520"/>
    </source>
</evidence>
<comment type="caution">
    <text evidence="1">The sequence shown here is derived from an EMBL/GenBank/DDBJ whole genome shotgun (WGS) entry which is preliminary data.</text>
</comment>
<proteinExistence type="predicted"/>